<dbReference type="Proteomes" id="UP000198558">
    <property type="component" value="Unassembled WGS sequence"/>
</dbReference>
<proteinExistence type="predicted"/>
<keyword evidence="3" id="KW-1185">Reference proteome</keyword>
<organism evidence="2 3">
    <name type="scientific">Thomasclavelia cocleata</name>
    <dbReference type="NCBI Taxonomy" id="69824"/>
    <lineage>
        <taxon>Bacteria</taxon>
        <taxon>Bacillati</taxon>
        <taxon>Bacillota</taxon>
        <taxon>Erysipelotrichia</taxon>
        <taxon>Erysipelotrichales</taxon>
        <taxon>Coprobacillaceae</taxon>
        <taxon>Thomasclavelia</taxon>
    </lineage>
</organism>
<evidence type="ECO:0000313" key="2">
    <source>
        <dbReference type="EMBL" id="SET70188.1"/>
    </source>
</evidence>
<evidence type="ECO:0008006" key="4">
    <source>
        <dbReference type="Google" id="ProtNLM"/>
    </source>
</evidence>
<name>A0A1I0GH22_9FIRM</name>
<protein>
    <recommendedName>
        <fullName evidence="4">Peptidase family M50</fullName>
    </recommendedName>
</protein>
<keyword evidence="1" id="KW-0472">Membrane</keyword>
<dbReference type="AlphaFoldDB" id="A0A1I0GH22"/>
<evidence type="ECO:0000313" key="3">
    <source>
        <dbReference type="Proteomes" id="UP000198558"/>
    </source>
</evidence>
<feature type="transmembrane region" description="Helical" evidence="1">
    <location>
        <begin position="89"/>
        <end position="111"/>
    </location>
</feature>
<keyword evidence="1" id="KW-1133">Transmembrane helix</keyword>
<feature type="transmembrane region" description="Helical" evidence="1">
    <location>
        <begin position="118"/>
        <end position="140"/>
    </location>
</feature>
<sequence>MNIPANSLIPFFIIFFITTLITYPLTVIIHESGHLILGLLSGYKFISFRINNKIIIKQNNSFQIKTYSLLETAGQCLLKPPPYNQHFPYFLYNIGGGLFNLIFAFISFGLFIIFKDNFVIKITLSTFALINLFTGCLNLLPLKLDVPNDGYNILMMFKEKDSRFGFYSQMTIYDLMINGIKLQDMDETLFQLPDNCNLNNPLNQSIIINKTARLHEQLKFNEAKILIDQLNQQCTLFPLFKNELDCEYLFYLIMENLRNPEIKKLYQKLEKYIKMTIKTSLERQRQLYAYELLVNDNPIQANHYLDKFNILSKNYPIDVTIESEKEIFNLILKQSKN</sequence>
<gene>
    <name evidence="2" type="ORF">SAMN04489758_1306</name>
</gene>
<keyword evidence="1" id="KW-0812">Transmembrane</keyword>
<evidence type="ECO:0000256" key="1">
    <source>
        <dbReference type="SAM" id="Phobius"/>
    </source>
</evidence>
<reference evidence="3" key="1">
    <citation type="submission" date="2016-10" db="EMBL/GenBank/DDBJ databases">
        <authorList>
            <person name="Varghese N."/>
            <person name="Submissions S."/>
        </authorList>
    </citation>
    <scope>NUCLEOTIDE SEQUENCE [LARGE SCALE GENOMIC DNA]</scope>
    <source>
        <strain evidence="3">DSM 1551</strain>
    </source>
</reference>
<feature type="transmembrane region" description="Helical" evidence="1">
    <location>
        <begin position="7"/>
        <end position="29"/>
    </location>
</feature>
<dbReference type="EMBL" id="FOIN01000030">
    <property type="protein sequence ID" value="SET70188.1"/>
    <property type="molecule type" value="Genomic_DNA"/>
</dbReference>
<accession>A0A1I0GH22</accession>